<evidence type="ECO:0000256" key="2">
    <source>
        <dbReference type="SAM" id="Phobius"/>
    </source>
</evidence>
<evidence type="ECO:0000256" key="1">
    <source>
        <dbReference type="SAM" id="MobiDB-lite"/>
    </source>
</evidence>
<name>A0A0P0Z6U6_9HYPH</name>
<keyword evidence="2" id="KW-0812">Transmembrane</keyword>
<keyword evidence="2" id="KW-1133">Transmembrane helix</keyword>
<reference evidence="3" key="1">
    <citation type="journal article" date="2015" name="Proc. Natl. Acad. Sci. U.S.A.">
        <title>Bacterial clade with the ribosomal RNA operon on a small plasmid rather than the chromosome.</title>
        <authorList>
            <person name="Anda M."/>
            <person name="Ohtsubo Y."/>
            <person name="Okubo T."/>
            <person name="Sugawara M."/>
            <person name="Nagata Y."/>
            <person name="Tsuda M."/>
            <person name="Minamisawa K."/>
            <person name="Mitsui H."/>
        </authorList>
    </citation>
    <scope>NUCLEOTIDE SEQUENCE</scope>
    <source>
        <strain evidence="3">DSM 21871</strain>
    </source>
</reference>
<dbReference type="EMBL" id="LC066380">
    <property type="protein sequence ID" value="BAT29325.1"/>
    <property type="molecule type" value="Genomic_DNA"/>
</dbReference>
<protein>
    <submittedName>
        <fullName evidence="3">Uncharacterized protein</fullName>
    </submittedName>
</protein>
<feature type="region of interest" description="Disordered" evidence="1">
    <location>
        <begin position="43"/>
        <end position="77"/>
    </location>
</feature>
<accession>A0A0P0Z6U6</accession>
<evidence type="ECO:0000313" key="3">
    <source>
        <dbReference type="EMBL" id="BAT29325.1"/>
    </source>
</evidence>
<keyword evidence="2" id="KW-0472">Membrane</keyword>
<feature type="compositionally biased region" description="Polar residues" evidence="1">
    <location>
        <begin position="56"/>
        <end position="77"/>
    </location>
</feature>
<organism evidence="3">
    <name type="scientific">Aurantimonas manganoxydans</name>
    <dbReference type="NCBI Taxonomy" id="651183"/>
    <lineage>
        <taxon>Bacteria</taxon>
        <taxon>Pseudomonadati</taxon>
        <taxon>Pseudomonadota</taxon>
        <taxon>Alphaproteobacteria</taxon>
        <taxon>Hyphomicrobiales</taxon>
        <taxon>Aurantimonadaceae</taxon>
        <taxon>Aurantimonas</taxon>
    </lineage>
</organism>
<sequence length="77" mass="8099">MVKKVSSTEARQGSRGRPVLLILVAGLFLIVVGYFIVGAIGYSTQPDGDTLEPDSTRTTSEQTDSVVVSPQGSQTAD</sequence>
<proteinExistence type="predicted"/>
<dbReference type="AlphaFoldDB" id="A0A0P0Z6U6"/>
<feature type="transmembrane region" description="Helical" evidence="2">
    <location>
        <begin position="20"/>
        <end position="42"/>
    </location>
</feature>